<accession>K1TYU6</accession>
<keyword evidence="3" id="KW-0812">Transmembrane</keyword>
<dbReference type="EMBL" id="AJWZ01001033">
    <property type="protein sequence ID" value="EKC75043.1"/>
    <property type="molecule type" value="Genomic_DNA"/>
</dbReference>
<keyword evidence="1" id="KW-0813">Transport</keyword>
<keyword evidence="2" id="KW-0997">Cell inner membrane</keyword>
<dbReference type="PANTHER" id="PTHR32196">
    <property type="entry name" value="ABC TRANSPORTER PERMEASE PROTEIN YPHD-RELATED-RELATED"/>
    <property type="match status" value="1"/>
</dbReference>
<organism evidence="4">
    <name type="scientific">human gut metagenome</name>
    <dbReference type="NCBI Taxonomy" id="408170"/>
    <lineage>
        <taxon>unclassified sequences</taxon>
        <taxon>metagenomes</taxon>
        <taxon>organismal metagenomes</taxon>
    </lineage>
</organism>
<dbReference type="AlphaFoldDB" id="K1TYU6"/>
<keyword evidence="3" id="KW-0472">Membrane</keyword>
<evidence type="ECO:0000313" key="4">
    <source>
        <dbReference type="EMBL" id="EKC75043.1"/>
    </source>
</evidence>
<keyword evidence="3" id="KW-1133">Transmembrane helix</keyword>
<feature type="non-terminal residue" evidence="4">
    <location>
        <position position="1"/>
    </location>
</feature>
<dbReference type="GO" id="GO:0005886">
    <property type="term" value="C:plasma membrane"/>
    <property type="evidence" value="ECO:0007669"/>
    <property type="project" value="TreeGrafter"/>
</dbReference>
<proteinExistence type="predicted"/>
<feature type="transmembrane region" description="Helical" evidence="3">
    <location>
        <begin position="22"/>
        <end position="42"/>
    </location>
</feature>
<evidence type="ECO:0000256" key="3">
    <source>
        <dbReference type="SAM" id="Phobius"/>
    </source>
</evidence>
<comment type="caution">
    <text evidence="4">The sequence shown here is derived from an EMBL/GenBank/DDBJ whole genome shotgun (WGS) entry which is preliminary data.</text>
</comment>
<dbReference type="PANTHER" id="PTHR32196:SF21">
    <property type="entry name" value="ABC TRANSPORTER PERMEASE PROTEIN YPHD-RELATED"/>
    <property type="match status" value="1"/>
</dbReference>
<gene>
    <name evidence="4" type="ORF">OBE_01552</name>
</gene>
<sequence>LFGCLVIGLISNGLNLLKVSSYWQMVSKGVIILVAVILDVYTERVFDRMRKKE</sequence>
<evidence type="ECO:0000256" key="2">
    <source>
        <dbReference type="ARBA" id="ARBA00022519"/>
    </source>
</evidence>
<evidence type="ECO:0000256" key="1">
    <source>
        <dbReference type="ARBA" id="ARBA00022448"/>
    </source>
</evidence>
<name>K1TYU6_9ZZZZ</name>
<reference evidence="4" key="1">
    <citation type="journal article" date="2013" name="Environ. Microbiol.">
        <title>Microbiota from the distal guts of lean and obese adolescents exhibit partial functional redundancy besides clear differences in community structure.</title>
        <authorList>
            <person name="Ferrer M."/>
            <person name="Ruiz A."/>
            <person name="Lanza F."/>
            <person name="Haange S.B."/>
            <person name="Oberbach A."/>
            <person name="Till H."/>
            <person name="Bargiela R."/>
            <person name="Campoy C."/>
            <person name="Segura M.T."/>
            <person name="Richter M."/>
            <person name="von Bergen M."/>
            <person name="Seifert J."/>
            <person name="Suarez A."/>
        </authorList>
    </citation>
    <scope>NUCLEOTIDE SEQUENCE</scope>
</reference>
<keyword evidence="2" id="KW-1003">Cell membrane</keyword>
<protein>
    <submittedName>
        <fullName evidence="4">Ribose ABC transporter permease protein</fullName>
    </submittedName>
</protein>